<reference evidence="2 3" key="1">
    <citation type="journal article" date="2024" name="Commun. Biol.">
        <title>Comparative genomic analysis of thermophilic fungi reveals convergent evolutionary adaptations and gene losses.</title>
        <authorList>
            <person name="Steindorff A.S."/>
            <person name="Aguilar-Pontes M.V."/>
            <person name="Robinson A.J."/>
            <person name="Andreopoulos B."/>
            <person name="LaButti K."/>
            <person name="Kuo A."/>
            <person name="Mondo S."/>
            <person name="Riley R."/>
            <person name="Otillar R."/>
            <person name="Haridas S."/>
            <person name="Lipzen A."/>
            <person name="Grimwood J."/>
            <person name="Schmutz J."/>
            <person name="Clum A."/>
            <person name="Reid I.D."/>
            <person name="Moisan M.C."/>
            <person name="Butler G."/>
            <person name="Nguyen T.T.M."/>
            <person name="Dewar K."/>
            <person name="Conant G."/>
            <person name="Drula E."/>
            <person name="Henrissat B."/>
            <person name="Hansel C."/>
            <person name="Singer S."/>
            <person name="Hutchinson M.I."/>
            <person name="de Vries R.P."/>
            <person name="Natvig D.O."/>
            <person name="Powell A.J."/>
            <person name="Tsang A."/>
            <person name="Grigoriev I.V."/>
        </authorList>
    </citation>
    <scope>NUCLEOTIDE SEQUENCE [LARGE SCALE GENOMIC DNA]</scope>
    <source>
        <strain evidence="2 3">CBS 494.80</strain>
    </source>
</reference>
<proteinExistence type="predicted"/>
<sequence>MPEKDLSLKAATPMISSDRSSDHAVPYSTAPQCSGLIQRIHLMQDTESDGQSEVIAATPAQIRNQDTEQDELTHHGPLKIKEMKTENDRHLPDAPCRENACKKTISFQLQLRFAML</sequence>
<protein>
    <submittedName>
        <fullName evidence="2">Uncharacterized protein</fullName>
    </submittedName>
</protein>
<evidence type="ECO:0000313" key="2">
    <source>
        <dbReference type="EMBL" id="KAL2071415.1"/>
    </source>
</evidence>
<feature type="region of interest" description="Disordered" evidence="1">
    <location>
        <begin position="1"/>
        <end position="27"/>
    </location>
</feature>
<gene>
    <name evidence="2" type="ORF">VTL71DRAFT_12650</name>
</gene>
<evidence type="ECO:0000313" key="3">
    <source>
        <dbReference type="Proteomes" id="UP001595075"/>
    </source>
</evidence>
<keyword evidence="3" id="KW-1185">Reference proteome</keyword>
<dbReference type="EMBL" id="JAZHXI010000005">
    <property type="protein sequence ID" value="KAL2071415.1"/>
    <property type="molecule type" value="Genomic_DNA"/>
</dbReference>
<evidence type="ECO:0000256" key="1">
    <source>
        <dbReference type="SAM" id="MobiDB-lite"/>
    </source>
</evidence>
<name>A0ABR4CN95_9HELO</name>
<comment type="caution">
    <text evidence="2">The sequence shown here is derived from an EMBL/GenBank/DDBJ whole genome shotgun (WGS) entry which is preliminary data.</text>
</comment>
<accession>A0ABR4CN95</accession>
<organism evidence="2 3">
    <name type="scientific">Oculimacula yallundae</name>
    <dbReference type="NCBI Taxonomy" id="86028"/>
    <lineage>
        <taxon>Eukaryota</taxon>
        <taxon>Fungi</taxon>
        <taxon>Dikarya</taxon>
        <taxon>Ascomycota</taxon>
        <taxon>Pezizomycotina</taxon>
        <taxon>Leotiomycetes</taxon>
        <taxon>Helotiales</taxon>
        <taxon>Ploettnerulaceae</taxon>
        <taxon>Oculimacula</taxon>
    </lineage>
</organism>
<dbReference type="Proteomes" id="UP001595075">
    <property type="component" value="Unassembled WGS sequence"/>
</dbReference>